<evidence type="ECO:0000313" key="4">
    <source>
        <dbReference type="Proteomes" id="UP001059041"/>
    </source>
</evidence>
<feature type="compositionally biased region" description="Low complexity" evidence="1">
    <location>
        <begin position="110"/>
        <end position="130"/>
    </location>
</feature>
<organism evidence="3 4">
    <name type="scientific">Triplophysa rosa</name>
    <name type="common">Cave loach</name>
    <dbReference type="NCBI Taxonomy" id="992332"/>
    <lineage>
        <taxon>Eukaryota</taxon>
        <taxon>Metazoa</taxon>
        <taxon>Chordata</taxon>
        <taxon>Craniata</taxon>
        <taxon>Vertebrata</taxon>
        <taxon>Euteleostomi</taxon>
        <taxon>Actinopterygii</taxon>
        <taxon>Neopterygii</taxon>
        <taxon>Teleostei</taxon>
        <taxon>Ostariophysi</taxon>
        <taxon>Cypriniformes</taxon>
        <taxon>Nemacheilidae</taxon>
        <taxon>Triplophysa</taxon>
    </lineage>
</organism>
<dbReference type="Proteomes" id="UP001059041">
    <property type="component" value="Unassembled WGS sequence"/>
</dbReference>
<proteinExistence type="predicted"/>
<dbReference type="InterPro" id="IPR013087">
    <property type="entry name" value="Znf_C2H2_type"/>
</dbReference>
<feature type="region of interest" description="Disordered" evidence="1">
    <location>
        <begin position="93"/>
        <end position="220"/>
    </location>
</feature>
<feature type="compositionally biased region" description="Pro residues" evidence="1">
    <location>
        <begin position="100"/>
        <end position="109"/>
    </location>
</feature>
<evidence type="ECO:0000313" key="3">
    <source>
        <dbReference type="EMBL" id="KAI7790646.1"/>
    </source>
</evidence>
<sequence length="584" mass="63325">LKKGRDPLLSIERCTVCCRRYHCAFCKLVYNHLNEVQHHVIEHVRVAVHHEDFVIMKCSLDCRKAAHYHCCYCRSTLIRKDALIKHIINCQNTSSRQPPATEPAAPPSFPAAQFPAAPSTAPQSPAAPSLAAPPPSPSAPSPAAPSHAAPPPSPSAPSPAAPSHAAPPPSPSAPSPAAPPSPFPAPPCSEPPSQAAPPPSQAAPPPSPAAPTPAALSSATPSPAAPVLRLCVRQQVRVTCIHCGIKINKRNLLVHNNRKHKQQVTEFSAKRHLSCQCIDAKNGIFAVDKSFFKPCSPIHVQKKTWGASQNITCELDECKTNSEFAVRSGILPYVCMHLKSLLFCPRMDTASIILEEEVLSEMVDANIFGDARKKSCLSLQKAAADAGVPLSVRVTVGEPLSKKSFSIYEPKVMHHSRLGRLIAAYDSKKNSWHCPCAKARQSCPHKSIAKWHLFTTDRHLFRTLESDARPDPVEIHDDTEVHEFNARPSGVEGSAYPPDDAGLRRMVQYLLQKKGLPAQLPQHLITGSRSLQDIPRQLMPNETTCIECAGHLSEPVLITAHAKLVTYTGVVDGKLCQKMSSIST</sequence>
<gene>
    <name evidence="3" type="ORF">IRJ41_006318</name>
</gene>
<evidence type="ECO:0000259" key="2">
    <source>
        <dbReference type="SMART" id="SM00355"/>
    </source>
</evidence>
<accession>A0A9W7T5F9</accession>
<feature type="compositionally biased region" description="Pro residues" evidence="1">
    <location>
        <begin position="131"/>
        <end position="211"/>
    </location>
</feature>
<dbReference type="AlphaFoldDB" id="A0A9W7T5F9"/>
<evidence type="ECO:0000256" key="1">
    <source>
        <dbReference type="SAM" id="MobiDB-lite"/>
    </source>
</evidence>
<dbReference type="EMBL" id="JAFHDT010000059">
    <property type="protein sequence ID" value="KAI7790646.1"/>
    <property type="molecule type" value="Genomic_DNA"/>
</dbReference>
<reference evidence="3" key="1">
    <citation type="submission" date="2021-02" db="EMBL/GenBank/DDBJ databases">
        <title>Comparative genomics reveals that relaxation of natural selection precedes convergent phenotypic evolution of cavefish.</title>
        <authorList>
            <person name="Peng Z."/>
        </authorList>
    </citation>
    <scope>NUCLEOTIDE SEQUENCE</scope>
    <source>
        <tissue evidence="3">Muscle</tissue>
    </source>
</reference>
<name>A0A9W7T5F9_TRIRA</name>
<feature type="non-terminal residue" evidence="3">
    <location>
        <position position="584"/>
    </location>
</feature>
<comment type="caution">
    <text evidence="3">The sequence shown here is derived from an EMBL/GenBank/DDBJ whole genome shotgun (WGS) entry which is preliminary data.</text>
</comment>
<feature type="domain" description="C2H2-type" evidence="2">
    <location>
        <begin position="238"/>
        <end position="260"/>
    </location>
</feature>
<dbReference type="PANTHER" id="PTHR17609:SF3">
    <property type="entry name" value="SAP DOMAIN-CONTAINING PROTEIN"/>
    <property type="match status" value="1"/>
</dbReference>
<dbReference type="SMART" id="SM00355">
    <property type="entry name" value="ZnF_C2H2"/>
    <property type="match status" value="3"/>
</dbReference>
<feature type="domain" description="C2H2-type" evidence="2">
    <location>
        <begin position="21"/>
        <end position="43"/>
    </location>
</feature>
<feature type="domain" description="C2H2-type" evidence="2">
    <location>
        <begin position="68"/>
        <end position="88"/>
    </location>
</feature>
<protein>
    <recommendedName>
        <fullName evidence="2">C2H2-type domain-containing protein</fullName>
    </recommendedName>
</protein>
<dbReference type="PANTHER" id="PTHR17609">
    <property type="entry name" value="HMG DOMAIN-CONTAINING PROTEIN 3"/>
    <property type="match status" value="1"/>
</dbReference>
<dbReference type="InterPro" id="IPR039598">
    <property type="entry name" value="HMGXB3"/>
</dbReference>
<keyword evidence="4" id="KW-1185">Reference proteome</keyword>